<dbReference type="EMBL" id="LR899010">
    <property type="protein sequence ID" value="CAD7081348.1"/>
    <property type="molecule type" value="Genomic_DNA"/>
</dbReference>
<evidence type="ECO:0000256" key="9">
    <source>
        <dbReference type="ARBA" id="ARBA00023065"/>
    </source>
</evidence>
<dbReference type="OrthoDB" id="694479at2759"/>
<dbReference type="InterPro" id="IPR051432">
    <property type="entry name" value="KCNMA1_auxiliary"/>
</dbReference>
<evidence type="ECO:0000256" key="13">
    <source>
        <dbReference type="SAM" id="MobiDB-lite"/>
    </source>
</evidence>
<dbReference type="Proteomes" id="UP000594454">
    <property type="component" value="Chromosome 2"/>
</dbReference>
<gene>
    <name evidence="16" type="ORF">HERILL_LOCUS4461</name>
</gene>
<dbReference type="InterPro" id="IPR032675">
    <property type="entry name" value="LRR_dom_sf"/>
</dbReference>
<dbReference type="Pfam" id="PF13855">
    <property type="entry name" value="LRR_8"/>
    <property type="match status" value="2"/>
</dbReference>
<feature type="region of interest" description="Disordered" evidence="13">
    <location>
        <begin position="322"/>
        <end position="416"/>
    </location>
</feature>
<evidence type="ECO:0000256" key="11">
    <source>
        <dbReference type="ARBA" id="ARBA00023157"/>
    </source>
</evidence>
<comment type="subcellular location">
    <subcellularLocation>
        <location evidence="1">Cell membrane</location>
        <topology evidence="1">Single-pass membrane protein</topology>
    </subcellularLocation>
</comment>
<evidence type="ECO:0000256" key="12">
    <source>
        <dbReference type="ARBA" id="ARBA00023303"/>
    </source>
</evidence>
<dbReference type="InterPro" id="IPR003591">
    <property type="entry name" value="Leu-rich_rpt_typical-subtyp"/>
</dbReference>
<keyword evidence="12" id="KW-0407">Ion channel</keyword>
<feature type="chain" id="PRO_5030968999" description="LRRNT domain-containing protein" evidence="15">
    <location>
        <begin position="22"/>
        <end position="482"/>
    </location>
</feature>
<keyword evidence="9" id="KW-0406">Ion transport</keyword>
<evidence type="ECO:0000256" key="14">
    <source>
        <dbReference type="SAM" id="Phobius"/>
    </source>
</evidence>
<keyword evidence="8 14" id="KW-1133">Transmembrane helix</keyword>
<evidence type="ECO:0008006" key="18">
    <source>
        <dbReference type="Google" id="ProtNLM"/>
    </source>
</evidence>
<dbReference type="PANTHER" id="PTHR46473">
    <property type="entry name" value="GH08155P"/>
    <property type="match status" value="1"/>
</dbReference>
<keyword evidence="17" id="KW-1185">Reference proteome</keyword>
<evidence type="ECO:0000256" key="10">
    <source>
        <dbReference type="ARBA" id="ARBA00023136"/>
    </source>
</evidence>
<feature type="region of interest" description="Disordered" evidence="13">
    <location>
        <begin position="51"/>
        <end position="73"/>
    </location>
</feature>
<dbReference type="OMA" id="YVQCANA"/>
<evidence type="ECO:0000256" key="3">
    <source>
        <dbReference type="ARBA" id="ARBA00022475"/>
    </source>
</evidence>
<evidence type="ECO:0000256" key="5">
    <source>
        <dbReference type="ARBA" id="ARBA00022692"/>
    </source>
</evidence>
<dbReference type="GO" id="GO:0034220">
    <property type="term" value="P:monoatomic ion transmembrane transport"/>
    <property type="evidence" value="ECO:0007669"/>
    <property type="project" value="UniProtKB-KW"/>
</dbReference>
<protein>
    <recommendedName>
        <fullName evidence="18">LRRNT domain-containing protein</fullName>
    </recommendedName>
</protein>
<dbReference type="InParanoid" id="A0A7R8YQ62"/>
<feature type="transmembrane region" description="Helical" evidence="14">
    <location>
        <begin position="430"/>
        <end position="448"/>
    </location>
</feature>
<dbReference type="PROSITE" id="PS51450">
    <property type="entry name" value="LRR"/>
    <property type="match status" value="1"/>
</dbReference>
<keyword evidence="3" id="KW-1003">Cell membrane</keyword>
<proteinExistence type="predicted"/>
<feature type="compositionally biased region" description="Polar residues" evidence="13">
    <location>
        <begin position="351"/>
        <end position="360"/>
    </location>
</feature>
<keyword evidence="7" id="KW-0677">Repeat</keyword>
<evidence type="ECO:0000313" key="16">
    <source>
        <dbReference type="EMBL" id="CAD7081348.1"/>
    </source>
</evidence>
<keyword evidence="2" id="KW-0813">Transport</keyword>
<evidence type="ECO:0000256" key="2">
    <source>
        <dbReference type="ARBA" id="ARBA00022448"/>
    </source>
</evidence>
<sequence length="482" mass="53853">MNAIHAKWIILLFILIRPSLGEIANDNGVDDYVGENYEEDDYDYDLNEILNETEPPTTSSTTTPAPTTRFSSRTKATTQRIPKLLGGTFQDTPNYVCPEECNCNFDFTYINCSMRNLEHVPYALPHVVEKLDLSSNVIKKLEQGDFSSCRNLKELILDNNPLGTVDFTKISGLEKLQYLSLVNNHLSQIDRNAFSSLYALRTLNLSHNPIAISASSSSHSFLNQPNLQELSLNKCKVHGINANTFSNLTRLTALDLGNNEFDEQIDIKVFEPMKDLVKLKLPELEENTIRELCKLLTSIDIISFPKFDISCFELESDSSFDDSIIPRQSSEGDDNGMPSTDDKDGLKSFASRDNSSNADNKNGEKSIKSEQESVPKRRRPPSAMEPTQRNRTLSDSLSNGTTPAINQQTDDSGDEEEYKVAISSQTINHILIGIIIVAVAGIIIGIICRRDICGVKTKMCRTRRPPPTDQVRPAEEIPLNKV</sequence>
<keyword evidence="10 14" id="KW-0472">Membrane</keyword>
<feature type="signal peptide" evidence="15">
    <location>
        <begin position="1"/>
        <end position="21"/>
    </location>
</feature>
<name>A0A7R8YQ62_HERIL</name>
<feature type="region of interest" description="Disordered" evidence="13">
    <location>
        <begin position="461"/>
        <end position="482"/>
    </location>
</feature>
<evidence type="ECO:0000256" key="4">
    <source>
        <dbReference type="ARBA" id="ARBA00022614"/>
    </source>
</evidence>
<evidence type="ECO:0000256" key="6">
    <source>
        <dbReference type="ARBA" id="ARBA00022729"/>
    </source>
</evidence>
<evidence type="ECO:0000256" key="7">
    <source>
        <dbReference type="ARBA" id="ARBA00022737"/>
    </source>
</evidence>
<keyword evidence="11" id="KW-1015">Disulfide bond</keyword>
<organism evidence="16 17">
    <name type="scientific">Hermetia illucens</name>
    <name type="common">Black soldier fly</name>
    <dbReference type="NCBI Taxonomy" id="343691"/>
    <lineage>
        <taxon>Eukaryota</taxon>
        <taxon>Metazoa</taxon>
        <taxon>Ecdysozoa</taxon>
        <taxon>Arthropoda</taxon>
        <taxon>Hexapoda</taxon>
        <taxon>Insecta</taxon>
        <taxon>Pterygota</taxon>
        <taxon>Neoptera</taxon>
        <taxon>Endopterygota</taxon>
        <taxon>Diptera</taxon>
        <taxon>Brachycera</taxon>
        <taxon>Stratiomyomorpha</taxon>
        <taxon>Stratiomyidae</taxon>
        <taxon>Hermetiinae</taxon>
        <taxon>Hermetia</taxon>
    </lineage>
</organism>
<dbReference type="Gene3D" id="3.80.10.10">
    <property type="entry name" value="Ribonuclease Inhibitor"/>
    <property type="match status" value="2"/>
</dbReference>
<evidence type="ECO:0000256" key="8">
    <source>
        <dbReference type="ARBA" id="ARBA00022989"/>
    </source>
</evidence>
<dbReference type="SMART" id="SM00369">
    <property type="entry name" value="LRR_TYP"/>
    <property type="match status" value="5"/>
</dbReference>
<keyword evidence="5 14" id="KW-0812">Transmembrane</keyword>
<accession>A0A7R8YQ62</accession>
<dbReference type="InterPro" id="IPR001611">
    <property type="entry name" value="Leu-rich_rpt"/>
</dbReference>
<feature type="compositionally biased region" description="Polar residues" evidence="13">
    <location>
        <begin position="385"/>
        <end position="410"/>
    </location>
</feature>
<reference evidence="16 17" key="1">
    <citation type="submission" date="2020-11" db="EMBL/GenBank/DDBJ databases">
        <authorList>
            <person name="Wallbank WR R."/>
            <person name="Pardo Diaz C."/>
            <person name="Kozak K."/>
            <person name="Martin S."/>
            <person name="Jiggins C."/>
            <person name="Moest M."/>
            <person name="Warren A I."/>
            <person name="Generalovic N T."/>
            <person name="Byers J.R.P. K."/>
            <person name="Montejo-Kovacevich G."/>
            <person name="Yen C E."/>
        </authorList>
    </citation>
    <scope>NUCLEOTIDE SEQUENCE [LARGE SCALE GENOMIC DNA]</scope>
</reference>
<evidence type="ECO:0000313" key="17">
    <source>
        <dbReference type="Proteomes" id="UP000594454"/>
    </source>
</evidence>
<dbReference type="GO" id="GO:0005886">
    <property type="term" value="C:plasma membrane"/>
    <property type="evidence" value="ECO:0007669"/>
    <property type="project" value="UniProtKB-SubCell"/>
</dbReference>
<dbReference type="SUPFAM" id="SSF52058">
    <property type="entry name" value="L domain-like"/>
    <property type="match status" value="1"/>
</dbReference>
<dbReference type="AlphaFoldDB" id="A0A7R8YQ62"/>
<feature type="compositionally biased region" description="Basic and acidic residues" evidence="13">
    <location>
        <begin position="361"/>
        <end position="375"/>
    </location>
</feature>
<evidence type="ECO:0000256" key="15">
    <source>
        <dbReference type="SAM" id="SignalP"/>
    </source>
</evidence>
<keyword evidence="6 15" id="KW-0732">Signal</keyword>
<keyword evidence="4" id="KW-0433">Leucine-rich repeat</keyword>
<feature type="compositionally biased region" description="Low complexity" evidence="13">
    <location>
        <begin position="52"/>
        <end position="73"/>
    </location>
</feature>
<evidence type="ECO:0000256" key="1">
    <source>
        <dbReference type="ARBA" id="ARBA00004162"/>
    </source>
</evidence>
<dbReference type="PANTHER" id="PTHR46473:SF10">
    <property type="entry name" value="LD45603P-RELATED"/>
    <property type="match status" value="1"/>
</dbReference>